<evidence type="ECO:0000313" key="3">
    <source>
        <dbReference type="Proteomes" id="UP000193689"/>
    </source>
</evidence>
<dbReference type="Gene3D" id="3.30.559.30">
    <property type="entry name" value="Nonribosomal peptide synthetase, condensation domain"/>
    <property type="match status" value="1"/>
</dbReference>
<dbReference type="InParanoid" id="A0A1Y2E6X8"/>
<organism evidence="2 3">
    <name type="scientific">Pseudomassariella vexata</name>
    <dbReference type="NCBI Taxonomy" id="1141098"/>
    <lineage>
        <taxon>Eukaryota</taxon>
        <taxon>Fungi</taxon>
        <taxon>Dikarya</taxon>
        <taxon>Ascomycota</taxon>
        <taxon>Pezizomycotina</taxon>
        <taxon>Sordariomycetes</taxon>
        <taxon>Xylariomycetidae</taxon>
        <taxon>Amphisphaeriales</taxon>
        <taxon>Pseudomassariaceae</taxon>
        <taxon>Pseudomassariella</taxon>
    </lineage>
</organism>
<dbReference type="RefSeq" id="XP_040717935.1">
    <property type="nucleotide sequence ID" value="XM_040865004.1"/>
</dbReference>
<sequence length="138" mass="15035">MLFIGSLPTSSDQVVRHDLVLRSPYKIVDGIGTIQYMSQRHTLRASLILSQCLRIGEPQKHERIADISALKAASARRYEKVTVLAPPLKDGRSGPGETPVCGPHVSTKQTTRHLEACKAVDATITHAFHAAISTAVRD</sequence>
<keyword evidence="3" id="KW-1185">Reference proteome</keyword>
<feature type="non-terminal residue" evidence="2">
    <location>
        <position position="138"/>
    </location>
</feature>
<dbReference type="Proteomes" id="UP000193689">
    <property type="component" value="Unassembled WGS sequence"/>
</dbReference>
<accession>A0A1Y2E6X8</accession>
<evidence type="ECO:0000256" key="1">
    <source>
        <dbReference type="SAM" id="MobiDB-lite"/>
    </source>
</evidence>
<dbReference type="GeneID" id="63781216"/>
<proteinExistence type="predicted"/>
<dbReference type="OrthoDB" id="2548233at2759"/>
<comment type="caution">
    <text evidence="2">The sequence shown here is derived from an EMBL/GenBank/DDBJ whole genome shotgun (WGS) entry which is preliminary data.</text>
</comment>
<protein>
    <submittedName>
        <fullName evidence="2">Uncharacterized protein</fullName>
    </submittedName>
</protein>
<dbReference type="EMBL" id="MCFJ01000004">
    <property type="protein sequence ID" value="ORY67311.1"/>
    <property type="molecule type" value="Genomic_DNA"/>
</dbReference>
<name>A0A1Y2E6X8_9PEZI</name>
<evidence type="ECO:0000313" key="2">
    <source>
        <dbReference type="EMBL" id="ORY67311.1"/>
    </source>
</evidence>
<gene>
    <name evidence="2" type="ORF">BCR38DRAFT_510055</name>
</gene>
<feature type="region of interest" description="Disordered" evidence="1">
    <location>
        <begin position="87"/>
        <end position="107"/>
    </location>
</feature>
<dbReference type="AlphaFoldDB" id="A0A1Y2E6X8"/>
<reference evidence="2 3" key="1">
    <citation type="submission" date="2016-07" db="EMBL/GenBank/DDBJ databases">
        <title>Pervasive Adenine N6-methylation of Active Genes in Fungi.</title>
        <authorList>
            <consortium name="DOE Joint Genome Institute"/>
            <person name="Mondo S.J."/>
            <person name="Dannebaum R.O."/>
            <person name="Kuo R.C."/>
            <person name="Labutti K."/>
            <person name="Haridas S."/>
            <person name="Kuo A."/>
            <person name="Salamov A."/>
            <person name="Ahrendt S.R."/>
            <person name="Lipzen A."/>
            <person name="Sullivan W."/>
            <person name="Andreopoulos W.B."/>
            <person name="Clum A."/>
            <person name="Lindquist E."/>
            <person name="Daum C."/>
            <person name="Ramamoorthy G.K."/>
            <person name="Gryganskyi A."/>
            <person name="Culley D."/>
            <person name="Magnuson J.K."/>
            <person name="James T.Y."/>
            <person name="O'Malley M.A."/>
            <person name="Stajich J.E."/>
            <person name="Spatafora J.W."/>
            <person name="Visel A."/>
            <person name="Grigoriev I.V."/>
        </authorList>
    </citation>
    <scope>NUCLEOTIDE SEQUENCE [LARGE SCALE GENOMIC DNA]</scope>
    <source>
        <strain evidence="2 3">CBS 129021</strain>
    </source>
</reference>